<dbReference type="InterPro" id="IPR035979">
    <property type="entry name" value="RBD_domain_sf"/>
</dbReference>
<feature type="compositionally biased region" description="Acidic residues" evidence="7">
    <location>
        <begin position="643"/>
        <end position="654"/>
    </location>
</feature>
<evidence type="ECO:0000313" key="9">
    <source>
        <dbReference type="EMBL" id="PSR90679.1"/>
    </source>
</evidence>
<comment type="subcellular location">
    <subcellularLocation>
        <location evidence="1">Nucleus</location>
    </subcellularLocation>
</comment>
<keyword evidence="4" id="KW-0804">Transcription</keyword>
<organism evidence="9 10">
    <name type="scientific">Hermanssonia centrifuga</name>
    <dbReference type="NCBI Taxonomy" id="98765"/>
    <lineage>
        <taxon>Eukaryota</taxon>
        <taxon>Fungi</taxon>
        <taxon>Dikarya</taxon>
        <taxon>Basidiomycota</taxon>
        <taxon>Agaricomycotina</taxon>
        <taxon>Agaricomycetes</taxon>
        <taxon>Polyporales</taxon>
        <taxon>Meruliaceae</taxon>
        <taxon>Hermanssonia</taxon>
    </lineage>
</organism>
<dbReference type="InterPro" id="IPR051089">
    <property type="entry name" value="prtT"/>
</dbReference>
<evidence type="ECO:0000256" key="3">
    <source>
        <dbReference type="ARBA" id="ARBA00023125"/>
    </source>
</evidence>
<feature type="domain" description="RRM" evidence="8">
    <location>
        <begin position="404"/>
        <end position="482"/>
    </location>
</feature>
<evidence type="ECO:0000313" key="10">
    <source>
        <dbReference type="Proteomes" id="UP000186601"/>
    </source>
</evidence>
<keyword evidence="3" id="KW-0238">DNA-binding</keyword>
<dbReference type="PANTHER" id="PTHR31845:SF17">
    <property type="entry name" value="ZN(II)2CYS6 TRANSCRIPTION FACTOR (EUROFUNG)"/>
    <property type="match status" value="1"/>
</dbReference>
<dbReference type="InterPro" id="IPR007219">
    <property type="entry name" value="XnlR_reg_dom"/>
</dbReference>
<feature type="region of interest" description="Disordered" evidence="7">
    <location>
        <begin position="635"/>
        <end position="655"/>
    </location>
</feature>
<evidence type="ECO:0000256" key="6">
    <source>
        <dbReference type="PROSITE-ProRule" id="PRU00176"/>
    </source>
</evidence>
<dbReference type="GO" id="GO:0005634">
    <property type="term" value="C:nucleus"/>
    <property type="evidence" value="ECO:0007669"/>
    <property type="project" value="UniProtKB-SubCell"/>
</dbReference>
<dbReference type="GO" id="GO:0000976">
    <property type="term" value="F:transcription cis-regulatory region binding"/>
    <property type="evidence" value="ECO:0007669"/>
    <property type="project" value="TreeGrafter"/>
</dbReference>
<dbReference type="SUPFAM" id="SSF54928">
    <property type="entry name" value="RNA-binding domain, RBD"/>
    <property type="match status" value="1"/>
</dbReference>
<dbReference type="GO" id="GO:0006351">
    <property type="term" value="P:DNA-templated transcription"/>
    <property type="evidence" value="ECO:0007669"/>
    <property type="project" value="InterPro"/>
</dbReference>
<dbReference type="Gene3D" id="3.30.70.330">
    <property type="match status" value="1"/>
</dbReference>
<dbReference type="AlphaFoldDB" id="A0A2R6PG59"/>
<name>A0A2R6PG59_9APHY</name>
<dbReference type="Pfam" id="PF04082">
    <property type="entry name" value="Fungal_trans"/>
    <property type="match status" value="1"/>
</dbReference>
<dbReference type="SMART" id="SM00906">
    <property type="entry name" value="Fungal_trans"/>
    <property type="match status" value="1"/>
</dbReference>
<evidence type="ECO:0000256" key="7">
    <source>
        <dbReference type="SAM" id="MobiDB-lite"/>
    </source>
</evidence>
<accession>A0A2R6PG59</accession>
<sequence length="1053" mass="116852">MGSRFADIYASQLYHHGEGHPLWSPEPSKFGEVEIGDVGFIQDGAFFRLFNVTVAKDHPLNEHGVPDDFVKLELNSLLHNVIDHHLDEGPLSSRSVTTTSIRVGAGAEGGPNAGAIVSYEFQCTEEQGAMLILKDTARKEIMFNNNTWKKYIRVYHASWVRYARDVRDHDLQPEDIILVRGWTKTTKWTVAAFSASQTGRVVSAKGRIDPFASAGCELSFIGKTIMPARSRSGPRRSAVSCTQLPECATSGIGGISGPDKFDQCVFLFYWKTKHRRFIPMRIYAAGEDDELYEDEDEEDHGSLTFDIEDESACKTDNVPPLPAPDPLSCVLDYILENSNAEVAIVKEDDAMEILNGEGYPADFSAYLKHKKPCVSVDENTRTGTLSSNDQGSMSITEWAAYGQNTLMISSFDCVMTSEKVINALARYGPIANLRLVSGKGYGIVNFVNEADAILAKDDICSSSGSSIASSCGGIIDVCLGYTFVARLQAVSRGALVRQRYEWPLRRTIQRDRMDIERVRTHEKRLFNAETLSSLIAQQAKHITMLRSLLQNGKKPRDSATSATPSLCYSKTATSSPDVIDADMLDSVIDYAGISPREIPNFAHWEGMEAFKAGALPAADEMKYMTDDLVLGTVDSATGTDSGIDSESESEDPLLSEDQGPVKIIKKVRFSKINAAAAPTSPQPTIIDKDGYELARTWGGFQLDVSVERPLVERCYLPAVGTIGIISPTEAENLFDIYWNYINPSVNLLDPALYSVQNTHWRSTFLFTVVCAIASRFYLERPQLSRQLRSSAEQAAATALISGKSVDDVYAFMLLSMYPVPVRKWEDDKSWIYLGVAIQLATNLNLEHPTMAVSKNEKLARETLNRTRAWLNCFNLDRSIGSQYGKPPIISNTDYVAHQAETWWNKSSYNLLDLDIHLAGQTACLTVLAHFRACIYGNPRNPTGYNKCLCAAFHTLGDVLEDIGSPDKRIFFKYAPEACSVYPTFACAFIIKPRYSAFITSALRIEICDKVKQIIELFECEEIAIDEHHWPKLYANFLRGLLPDPMVGGLESDS</sequence>
<evidence type="ECO:0000256" key="4">
    <source>
        <dbReference type="ARBA" id="ARBA00023163"/>
    </source>
</evidence>
<keyword evidence="5" id="KW-0539">Nucleus</keyword>
<evidence type="ECO:0000256" key="1">
    <source>
        <dbReference type="ARBA" id="ARBA00004123"/>
    </source>
</evidence>
<dbReference type="InterPro" id="IPR012677">
    <property type="entry name" value="Nucleotide-bd_a/b_plait_sf"/>
</dbReference>
<dbReference type="GO" id="GO:0000981">
    <property type="term" value="F:DNA-binding transcription factor activity, RNA polymerase II-specific"/>
    <property type="evidence" value="ECO:0007669"/>
    <property type="project" value="TreeGrafter"/>
</dbReference>
<dbReference type="STRING" id="98765.A0A2R6PG59"/>
<dbReference type="GO" id="GO:0008270">
    <property type="term" value="F:zinc ion binding"/>
    <property type="evidence" value="ECO:0007669"/>
    <property type="project" value="InterPro"/>
</dbReference>
<dbReference type="InterPro" id="IPR000504">
    <property type="entry name" value="RRM_dom"/>
</dbReference>
<dbReference type="PROSITE" id="PS50102">
    <property type="entry name" value="RRM"/>
    <property type="match status" value="1"/>
</dbReference>
<dbReference type="EMBL" id="MLYV02000493">
    <property type="protein sequence ID" value="PSR90679.1"/>
    <property type="molecule type" value="Genomic_DNA"/>
</dbReference>
<comment type="caution">
    <text evidence="9">The sequence shown here is derived from an EMBL/GenBank/DDBJ whole genome shotgun (WGS) entry which is preliminary data.</text>
</comment>
<keyword evidence="6" id="KW-0694">RNA-binding</keyword>
<dbReference type="OrthoDB" id="39175at2759"/>
<keyword evidence="10" id="KW-1185">Reference proteome</keyword>
<gene>
    <name evidence="9" type="ORF">PHLCEN_2v4828</name>
</gene>
<keyword evidence="2" id="KW-0805">Transcription regulation</keyword>
<evidence type="ECO:0000259" key="8">
    <source>
        <dbReference type="PROSITE" id="PS50102"/>
    </source>
</evidence>
<evidence type="ECO:0000256" key="5">
    <source>
        <dbReference type="ARBA" id="ARBA00023242"/>
    </source>
</evidence>
<dbReference type="CDD" id="cd12148">
    <property type="entry name" value="fungal_TF_MHR"/>
    <property type="match status" value="1"/>
</dbReference>
<proteinExistence type="predicted"/>
<evidence type="ECO:0000256" key="2">
    <source>
        <dbReference type="ARBA" id="ARBA00023015"/>
    </source>
</evidence>
<protein>
    <recommendedName>
        <fullName evidence="8">RRM domain-containing protein</fullName>
    </recommendedName>
</protein>
<reference evidence="9 10" key="1">
    <citation type="submission" date="2018-02" db="EMBL/GenBank/DDBJ databases">
        <title>Genome sequence of the basidiomycete white-rot fungus Phlebia centrifuga.</title>
        <authorList>
            <person name="Granchi Z."/>
            <person name="Peng M."/>
            <person name="de Vries R.P."/>
            <person name="Hilden K."/>
            <person name="Makela M.R."/>
            <person name="Grigoriev I."/>
            <person name="Riley R."/>
        </authorList>
    </citation>
    <scope>NUCLEOTIDE SEQUENCE [LARGE SCALE GENOMIC DNA]</scope>
    <source>
        <strain evidence="9 10">FBCC195</strain>
    </source>
</reference>
<dbReference type="PANTHER" id="PTHR31845">
    <property type="entry name" value="FINGER DOMAIN PROTEIN, PUTATIVE-RELATED"/>
    <property type="match status" value="1"/>
</dbReference>
<dbReference type="PROSITE" id="PS50096">
    <property type="entry name" value="IQ"/>
    <property type="match status" value="1"/>
</dbReference>
<dbReference type="GO" id="GO:0003723">
    <property type="term" value="F:RNA binding"/>
    <property type="evidence" value="ECO:0007669"/>
    <property type="project" value="UniProtKB-UniRule"/>
</dbReference>
<dbReference type="Proteomes" id="UP000186601">
    <property type="component" value="Unassembled WGS sequence"/>
</dbReference>
<dbReference type="CDD" id="cd00590">
    <property type="entry name" value="RRM_SF"/>
    <property type="match status" value="1"/>
</dbReference>